<evidence type="ECO:0000313" key="4">
    <source>
        <dbReference type="Proteomes" id="UP000824190"/>
    </source>
</evidence>
<keyword evidence="1" id="KW-0812">Transmembrane</keyword>
<feature type="signal peptide" evidence="2">
    <location>
        <begin position="1"/>
        <end position="31"/>
    </location>
</feature>
<keyword evidence="2" id="KW-0732">Signal</keyword>
<evidence type="ECO:0000313" key="3">
    <source>
        <dbReference type="EMBL" id="HIW92668.1"/>
    </source>
</evidence>
<gene>
    <name evidence="3" type="ORF">H9870_13530</name>
</gene>
<dbReference type="Proteomes" id="UP000824190">
    <property type="component" value="Unassembled WGS sequence"/>
</dbReference>
<dbReference type="EMBL" id="DXGC01000117">
    <property type="protein sequence ID" value="HIW92668.1"/>
    <property type="molecule type" value="Genomic_DNA"/>
</dbReference>
<keyword evidence="1" id="KW-1133">Transmembrane helix</keyword>
<feature type="transmembrane region" description="Helical" evidence="1">
    <location>
        <begin position="55"/>
        <end position="77"/>
    </location>
</feature>
<comment type="caution">
    <text evidence="3">The sequence shown here is derived from an EMBL/GenBank/DDBJ whole genome shotgun (WGS) entry which is preliminary data.</text>
</comment>
<evidence type="ECO:0000256" key="2">
    <source>
        <dbReference type="SAM" id="SignalP"/>
    </source>
</evidence>
<feature type="chain" id="PRO_5039368054" description="Secreted protein" evidence="2">
    <location>
        <begin position="32"/>
        <end position="89"/>
    </location>
</feature>
<reference evidence="3" key="1">
    <citation type="journal article" date="2021" name="PeerJ">
        <title>Extensive microbial diversity within the chicken gut microbiome revealed by metagenomics and culture.</title>
        <authorList>
            <person name="Gilroy R."/>
            <person name="Ravi A."/>
            <person name="Getino M."/>
            <person name="Pursley I."/>
            <person name="Horton D.L."/>
            <person name="Alikhan N.F."/>
            <person name="Baker D."/>
            <person name="Gharbi K."/>
            <person name="Hall N."/>
            <person name="Watson M."/>
            <person name="Adriaenssens E.M."/>
            <person name="Foster-Nyarko E."/>
            <person name="Jarju S."/>
            <person name="Secka A."/>
            <person name="Antonio M."/>
            <person name="Oren A."/>
            <person name="Chaudhuri R.R."/>
            <person name="La Ragione R."/>
            <person name="Hildebrand F."/>
            <person name="Pallen M.J."/>
        </authorList>
    </citation>
    <scope>NUCLEOTIDE SEQUENCE</scope>
    <source>
        <strain evidence="3">CHK32-1732</strain>
    </source>
</reference>
<evidence type="ECO:0000256" key="1">
    <source>
        <dbReference type="SAM" id="Phobius"/>
    </source>
</evidence>
<protein>
    <recommendedName>
        <fullName evidence="5">Secreted protein</fullName>
    </recommendedName>
</protein>
<dbReference type="AlphaFoldDB" id="A0A9D1UMD5"/>
<proteinExistence type="predicted"/>
<organism evidence="3 4">
    <name type="scientific">Candidatus Corynebacterium avicola</name>
    <dbReference type="NCBI Taxonomy" id="2838527"/>
    <lineage>
        <taxon>Bacteria</taxon>
        <taxon>Bacillati</taxon>
        <taxon>Actinomycetota</taxon>
        <taxon>Actinomycetes</taxon>
        <taxon>Mycobacteriales</taxon>
        <taxon>Corynebacteriaceae</taxon>
        <taxon>Corynebacterium</taxon>
    </lineage>
</organism>
<reference evidence="3" key="2">
    <citation type="submission" date="2021-04" db="EMBL/GenBank/DDBJ databases">
        <authorList>
            <person name="Gilroy R."/>
        </authorList>
    </citation>
    <scope>NUCLEOTIDE SEQUENCE</scope>
    <source>
        <strain evidence="3">CHK32-1732</strain>
    </source>
</reference>
<accession>A0A9D1UMD5</accession>
<evidence type="ECO:0008006" key="5">
    <source>
        <dbReference type="Google" id="ProtNLM"/>
    </source>
</evidence>
<sequence>MSSITRRLSASAAAVVVAVGTAFAVAPGASAQEDVPSESPAPADNTNILVAMSQPVYGPITLGSLASVMYGSIALCASDLTERPSNACF</sequence>
<name>A0A9D1UMD5_9CORY</name>
<keyword evidence="1" id="KW-0472">Membrane</keyword>